<comment type="caution">
    <text evidence="5">Lacks conserved residue(s) required for the propagation of feature annotation.</text>
</comment>
<feature type="domain" description="CUB" evidence="6">
    <location>
        <begin position="64"/>
        <end position="136"/>
    </location>
</feature>
<dbReference type="Pfam" id="PF00431">
    <property type="entry name" value="CUB"/>
    <property type="match status" value="1"/>
</dbReference>
<evidence type="ECO:0000256" key="5">
    <source>
        <dbReference type="PROSITE-ProRule" id="PRU00302"/>
    </source>
</evidence>
<comment type="caution">
    <text evidence="8">The sequence shown here is derived from an EMBL/GenBank/DDBJ whole genome shotgun (WGS) entry which is preliminary data.</text>
</comment>
<dbReference type="SUPFAM" id="SSF49854">
    <property type="entry name" value="Spermadhesin, CUB domain"/>
    <property type="match status" value="1"/>
</dbReference>
<dbReference type="Gene3D" id="2.10.70.10">
    <property type="entry name" value="Complement Module, domain 1"/>
    <property type="match status" value="1"/>
</dbReference>
<dbReference type="InterPro" id="IPR000436">
    <property type="entry name" value="Sushi_SCR_CCP_dom"/>
</dbReference>
<protein>
    <recommendedName>
        <fullName evidence="10">CUB domain-containing protein</fullName>
    </recommendedName>
</protein>
<evidence type="ECO:0000259" key="7">
    <source>
        <dbReference type="PROSITE" id="PS50923"/>
    </source>
</evidence>
<dbReference type="InterPro" id="IPR000859">
    <property type="entry name" value="CUB_dom"/>
</dbReference>
<organism evidence="8 9">
    <name type="scientific">Scyliorhinus torazame</name>
    <name type="common">Cloudy catshark</name>
    <name type="synonym">Catulus torazame</name>
    <dbReference type="NCBI Taxonomy" id="75743"/>
    <lineage>
        <taxon>Eukaryota</taxon>
        <taxon>Metazoa</taxon>
        <taxon>Chordata</taxon>
        <taxon>Craniata</taxon>
        <taxon>Vertebrata</taxon>
        <taxon>Chondrichthyes</taxon>
        <taxon>Elasmobranchii</taxon>
        <taxon>Galeomorphii</taxon>
        <taxon>Galeoidea</taxon>
        <taxon>Carcharhiniformes</taxon>
        <taxon>Scyliorhinidae</taxon>
        <taxon>Scyliorhinus</taxon>
    </lineage>
</organism>
<evidence type="ECO:0000256" key="4">
    <source>
        <dbReference type="ARBA" id="ARBA00023157"/>
    </source>
</evidence>
<evidence type="ECO:0000256" key="1">
    <source>
        <dbReference type="ARBA" id="ARBA00022659"/>
    </source>
</evidence>
<proteinExistence type="predicted"/>
<reference evidence="8 9" key="1">
    <citation type="journal article" date="2018" name="Nat. Ecol. Evol.">
        <title>Shark genomes provide insights into elasmobranch evolution and the origin of vertebrates.</title>
        <authorList>
            <person name="Hara Y"/>
            <person name="Yamaguchi K"/>
            <person name="Onimaru K"/>
            <person name="Kadota M"/>
            <person name="Koyanagi M"/>
            <person name="Keeley SD"/>
            <person name="Tatsumi K"/>
            <person name="Tanaka K"/>
            <person name="Motone F"/>
            <person name="Kageyama Y"/>
            <person name="Nozu R"/>
            <person name="Adachi N"/>
            <person name="Nishimura O"/>
            <person name="Nakagawa R"/>
            <person name="Tanegashima C"/>
            <person name="Kiyatake I"/>
            <person name="Matsumoto R"/>
            <person name="Murakumo K"/>
            <person name="Nishida K"/>
            <person name="Terakita A"/>
            <person name="Kuratani S"/>
            <person name="Sato K"/>
            <person name="Hyodo S Kuraku.S."/>
        </authorList>
    </citation>
    <scope>NUCLEOTIDE SEQUENCE [LARGE SCALE GENOMIC DNA]</scope>
</reference>
<dbReference type="InterPro" id="IPR035914">
    <property type="entry name" value="Sperma_CUB_dom_sf"/>
</dbReference>
<dbReference type="CDD" id="cd00041">
    <property type="entry name" value="CUB"/>
    <property type="match status" value="1"/>
</dbReference>
<dbReference type="InterPro" id="IPR035976">
    <property type="entry name" value="Sushi/SCR/CCP_sf"/>
</dbReference>
<evidence type="ECO:0000313" key="8">
    <source>
        <dbReference type="EMBL" id="GCB66982.1"/>
    </source>
</evidence>
<keyword evidence="1 5" id="KW-0768">Sushi</keyword>
<gene>
    <name evidence="8" type="ORF">scyTo_0012084</name>
</gene>
<dbReference type="AlphaFoldDB" id="A0A401P1I1"/>
<evidence type="ECO:0008006" key="10">
    <source>
        <dbReference type="Google" id="ProtNLM"/>
    </source>
</evidence>
<dbReference type="FunFam" id="2.10.70.10:FF:000002">
    <property type="entry name" value="CUB and Sushi multiple domains 3"/>
    <property type="match status" value="1"/>
</dbReference>
<name>A0A401P1I1_SCYTO</name>
<evidence type="ECO:0000256" key="2">
    <source>
        <dbReference type="ARBA" id="ARBA00022729"/>
    </source>
</evidence>
<dbReference type="Gene3D" id="2.60.120.290">
    <property type="entry name" value="Spermadhesin, CUB domain"/>
    <property type="match status" value="1"/>
</dbReference>
<evidence type="ECO:0000256" key="3">
    <source>
        <dbReference type="ARBA" id="ARBA00022737"/>
    </source>
</evidence>
<dbReference type="OMA" id="ARYSCNA"/>
<keyword evidence="9" id="KW-1185">Reference proteome</keyword>
<dbReference type="PROSITE" id="PS50923">
    <property type="entry name" value="SUSHI"/>
    <property type="match status" value="1"/>
</dbReference>
<accession>A0A401P1I1</accession>
<dbReference type="PROSITE" id="PS01180">
    <property type="entry name" value="CUB"/>
    <property type="match status" value="1"/>
</dbReference>
<dbReference type="SUPFAM" id="SSF57535">
    <property type="entry name" value="Complement control module/SCR domain"/>
    <property type="match status" value="1"/>
</dbReference>
<keyword evidence="4" id="KW-1015">Disulfide bond</keyword>
<sequence length="136" mass="14827">MCPDPGVPEWGKRTGSDFRLGSSVQFSCDDGYELQGSKSITCMKLADLFAAWSDHRPFCRARVCGAHLNGPTGVISSPNFPVQYDSDAHCVWVITASDPEKVIKLTFDAFELERGYDTLTVGDGGQPGEQKTVLHV</sequence>
<feature type="domain" description="Sushi" evidence="7">
    <location>
        <begin position="1"/>
        <end position="61"/>
    </location>
</feature>
<dbReference type="Proteomes" id="UP000288216">
    <property type="component" value="Unassembled WGS sequence"/>
</dbReference>
<keyword evidence="3" id="KW-0677">Repeat</keyword>
<dbReference type="EMBL" id="BFAA01005725">
    <property type="protein sequence ID" value="GCB66982.1"/>
    <property type="molecule type" value="Genomic_DNA"/>
</dbReference>
<dbReference type="SMART" id="SM00032">
    <property type="entry name" value="CCP"/>
    <property type="match status" value="1"/>
</dbReference>
<dbReference type="PANTHER" id="PTHR45656">
    <property type="entry name" value="PROTEIN CBR-CLEC-78"/>
    <property type="match status" value="1"/>
</dbReference>
<dbReference type="CDD" id="cd00033">
    <property type="entry name" value="CCP"/>
    <property type="match status" value="1"/>
</dbReference>
<evidence type="ECO:0000259" key="6">
    <source>
        <dbReference type="PROSITE" id="PS01180"/>
    </source>
</evidence>
<keyword evidence="2" id="KW-0732">Signal</keyword>
<dbReference type="STRING" id="75743.A0A401P1I1"/>
<evidence type="ECO:0000313" key="9">
    <source>
        <dbReference type="Proteomes" id="UP000288216"/>
    </source>
</evidence>
<dbReference type="InterPro" id="IPR051277">
    <property type="entry name" value="SEZ6_CSMD_C4BPB_Regulators"/>
</dbReference>
<dbReference type="OrthoDB" id="9802528at2759"/>
<dbReference type="PANTHER" id="PTHR45656:SF4">
    <property type="entry name" value="PROTEIN CBR-CLEC-78"/>
    <property type="match status" value="1"/>
</dbReference>
<dbReference type="Pfam" id="PF00084">
    <property type="entry name" value="Sushi"/>
    <property type="match status" value="1"/>
</dbReference>